<keyword evidence="2" id="KW-0576">Peroxisome</keyword>
<dbReference type="SUPFAM" id="SSF56801">
    <property type="entry name" value="Acetyl-CoA synthetase-like"/>
    <property type="match status" value="1"/>
</dbReference>
<dbReference type="Gene3D" id="3.40.50.12780">
    <property type="entry name" value="N-terminal domain of ligase-like"/>
    <property type="match status" value="1"/>
</dbReference>
<comment type="subcellular location">
    <subcellularLocation>
        <location evidence="1">Peroxisome</location>
    </subcellularLocation>
</comment>
<evidence type="ECO:0000256" key="1">
    <source>
        <dbReference type="ARBA" id="ARBA00004275"/>
    </source>
</evidence>
<dbReference type="AlphaFoldDB" id="A0A915D313"/>
<evidence type="ECO:0000256" key="2">
    <source>
        <dbReference type="ARBA" id="ARBA00023140"/>
    </source>
</evidence>
<protein>
    <submittedName>
        <fullName evidence="5">AMP-dependent synthetase/ligase domain-containing protein</fullName>
    </submittedName>
</protein>
<dbReference type="PANTHER" id="PTHR24096">
    <property type="entry name" value="LONG-CHAIN-FATTY-ACID--COA LIGASE"/>
    <property type="match status" value="1"/>
</dbReference>
<dbReference type="WBParaSite" id="jg15309">
    <property type="protein sequence ID" value="jg15309"/>
    <property type="gene ID" value="jg15309"/>
</dbReference>
<dbReference type="InterPro" id="IPR042099">
    <property type="entry name" value="ANL_N_sf"/>
</dbReference>
<dbReference type="Pfam" id="PF00501">
    <property type="entry name" value="AMP-binding"/>
    <property type="match status" value="1"/>
</dbReference>
<dbReference type="InterPro" id="IPR000873">
    <property type="entry name" value="AMP-dep_synth/lig_dom"/>
</dbReference>
<dbReference type="GO" id="GO:0005777">
    <property type="term" value="C:peroxisome"/>
    <property type="evidence" value="ECO:0007669"/>
    <property type="project" value="UniProtKB-SubCell"/>
</dbReference>
<dbReference type="PANTHER" id="PTHR24096:SF168">
    <property type="entry name" value="AMP-BINDING DOMAIN-CONTAINING PROTEIN"/>
    <property type="match status" value="1"/>
</dbReference>
<feature type="domain" description="AMP-dependent synthetase/ligase" evidence="3">
    <location>
        <begin position="3"/>
        <end position="315"/>
    </location>
</feature>
<organism evidence="4 5">
    <name type="scientific">Ditylenchus dipsaci</name>
    <dbReference type="NCBI Taxonomy" id="166011"/>
    <lineage>
        <taxon>Eukaryota</taxon>
        <taxon>Metazoa</taxon>
        <taxon>Ecdysozoa</taxon>
        <taxon>Nematoda</taxon>
        <taxon>Chromadorea</taxon>
        <taxon>Rhabditida</taxon>
        <taxon>Tylenchina</taxon>
        <taxon>Tylenchomorpha</taxon>
        <taxon>Sphaerularioidea</taxon>
        <taxon>Anguinidae</taxon>
        <taxon>Anguininae</taxon>
        <taxon>Ditylenchus</taxon>
    </lineage>
</organism>
<evidence type="ECO:0000313" key="5">
    <source>
        <dbReference type="WBParaSite" id="jg15309"/>
    </source>
</evidence>
<keyword evidence="4" id="KW-1185">Reference proteome</keyword>
<dbReference type="GO" id="GO:0016405">
    <property type="term" value="F:CoA-ligase activity"/>
    <property type="evidence" value="ECO:0007669"/>
    <property type="project" value="TreeGrafter"/>
</dbReference>
<name>A0A915D313_9BILA</name>
<sequence length="365" mass="40440">MASSDEICYQIEAVESTHCIVESQFASKIEDARRNKTPIKALSYCKTIKLLDDVLGDTCRATAKRGSTQFLSPNLKKRNSDTSKLSNNFLKESELSSEEDNISATTESMCAFSSLATPLIIFFAYSGISSTSKPMVITHQTLIRNLKQISSTIFESGFESKNTRLLLPISIHHIFGAISTFYSLISGSFLFTLSKYSPEAFFEAMLHNQISHVHCTTTMVQALALEVNHLSFPSLHSIVVGGARFDSIAARTCKTKLNVLYITTEIGSICTFSHSKCQKVESVGIPLPGLFFKITNLENNKVCNKPHQLGHLLVSRLSPQVFNNRKATQELYTEEGFVKTGEKLVPFTTTKRSSNIHDKTLGIEA</sequence>
<accession>A0A915D313</accession>
<reference evidence="5" key="1">
    <citation type="submission" date="2022-11" db="UniProtKB">
        <authorList>
            <consortium name="WormBaseParasite"/>
        </authorList>
    </citation>
    <scope>IDENTIFICATION</scope>
</reference>
<dbReference type="Proteomes" id="UP000887574">
    <property type="component" value="Unplaced"/>
</dbReference>
<evidence type="ECO:0000313" key="4">
    <source>
        <dbReference type="Proteomes" id="UP000887574"/>
    </source>
</evidence>
<evidence type="ECO:0000259" key="3">
    <source>
        <dbReference type="Pfam" id="PF00501"/>
    </source>
</evidence>
<proteinExistence type="predicted"/>